<dbReference type="RefSeq" id="WP_236333975.1">
    <property type="nucleotide sequence ID" value="NZ_JAKIJS010000001.1"/>
</dbReference>
<feature type="compositionally biased region" description="Basic residues" evidence="1">
    <location>
        <begin position="143"/>
        <end position="154"/>
    </location>
</feature>
<gene>
    <name evidence="2" type="ORF">L2716_09445</name>
</gene>
<dbReference type="EMBL" id="JAKIJS010000001">
    <property type="protein sequence ID" value="MCF6137945.1"/>
    <property type="molecule type" value="Genomic_DNA"/>
</dbReference>
<evidence type="ECO:0000313" key="2">
    <source>
        <dbReference type="EMBL" id="MCF6137945.1"/>
    </source>
</evidence>
<feature type="compositionally biased region" description="Polar residues" evidence="1">
    <location>
        <begin position="185"/>
        <end position="196"/>
    </location>
</feature>
<reference evidence="2 3" key="1">
    <citation type="submission" date="2022-01" db="EMBL/GenBank/DDBJ databases">
        <title>Alkalihalobacillus sp. EGI L200015, a novel bacterium isolated from a salt lake sediment.</title>
        <authorList>
            <person name="Gao L."/>
            <person name="Fang B.-Z."/>
            <person name="Li W.-J."/>
        </authorList>
    </citation>
    <scope>NUCLEOTIDE SEQUENCE [LARGE SCALE GENOMIC DNA]</scope>
    <source>
        <strain evidence="2 3">KCTC 12718</strain>
    </source>
</reference>
<evidence type="ECO:0000313" key="3">
    <source>
        <dbReference type="Proteomes" id="UP001649381"/>
    </source>
</evidence>
<keyword evidence="3" id="KW-1185">Reference proteome</keyword>
<feature type="compositionally biased region" description="Acidic residues" evidence="1">
    <location>
        <begin position="103"/>
        <end position="112"/>
    </location>
</feature>
<dbReference type="Proteomes" id="UP001649381">
    <property type="component" value="Unassembled WGS sequence"/>
</dbReference>
<dbReference type="Pfam" id="PF14181">
    <property type="entry name" value="YqfQ"/>
    <property type="match status" value="1"/>
</dbReference>
<sequence>MYRMPPGFGPQSMGPISQFGQMMPFRGGFPAARSAGFLSRFLSPNPGAGGGLNLIGMVENVQKVMKMADTVRPMIQQYGPMIKNFPSMLQLLKEYQNYSSDSSSDEESETETQPEQKKSSTTSGKKSSSSGTTTSGKKTSTSGKKKSTAGKKTSKASSGSQKSSTSGKTMIKKTTMKKNVPKVKQISSGPSDQRNSVPKLYI</sequence>
<evidence type="ECO:0000256" key="1">
    <source>
        <dbReference type="SAM" id="MobiDB-lite"/>
    </source>
</evidence>
<feature type="compositionally biased region" description="Low complexity" evidence="1">
    <location>
        <begin position="119"/>
        <end position="142"/>
    </location>
</feature>
<feature type="region of interest" description="Disordered" evidence="1">
    <location>
        <begin position="96"/>
        <end position="202"/>
    </location>
</feature>
<protein>
    <submittedName>
        <fullName evidence="2">YqfQ family protein</fullName>
    </submittedName>
</protein>
<name>A0ABS9H287_9BACL</name>
<organism evidence="2 3">
    <name type="scientific">Pseudalkalibacillus berkeleyi</name>
    <dbReference type="NCBI Taxonomy" id="1069813"/>
    <lineage>
        <taxon>Bacteria</taxon>
        <taxon>Bacillati</taxon>
        <taxon>Bacillota</taxon>
        <taxon>Bacilli</taxon>
        <taxon>Bacillales</taxon>
        <taxon>Fictibacillaceae</taxon>
        <taxon>Pseudalkalibacillus</taxon>
    </lineage>
</organism>
<comment type="caution">
    <text evidence="2">The sequence shown here is derived from an EMBL/GenBank/DDBJ whole genome shotgun (WGS) entry which is preliminary data.</text>
</comment>
<accession>A0ABS9H287</accession>
<proteinExistence type="predicted"/>
<dbReference type="InterPro" id="IPR025571">
    <property type="entry name" value="YqfQ"/>
</dbReference>
<feature type="compositionally biased region" description="Low complexity" evidence="1">
    <location>
        <begin position="155"/>
        <end position="169"/>
    </location>
</feature>
<feature type="compositionally biased region" description="Basic residues" evidence="1">
    <location>
        <begin position="170"/>
        <end position="181"/>
    </location>
</feature>